<protein>
    <submittedName>
        <fullName evidence="2">Uncharacterized protein</fullName>
    </submittedName>
</protein>
<dbReference type="EMBL" id="SZNQ01000003">
    <property type="protein sequence ID" value="TKS96238.1"/>
    <property type="molecule type" value="Genomic_DNA"/>
</dbReference>
<evidence type="ECO:0000313" key="2">
    <source>
        <dbReference type="EMBL" id="TKS96238.1"/>
    </source>
</evidence>
<evidence type="ECO:0000313" key="3">
    <source>
        <dbReference type="Proteomes" id="UP000305929"/>
    </source>
</evidence>
<dbReference type="OrthoDB" id="4325555at2"/>
<sequence length="106" mass="11413">MDRVGRTVFPDRAVAAEATCPGKNGRWGRICVLPGGQETSMEEPHWATTAKAGRSRALPTPPPGVPGPLSWVPLVCVPAEPLNEHFQRCLSRVRTAAAMTLMRLGL</sequence>
<dbReference type="AlphaFoldDB" id="A0A4U5W4I7"/>
<evidence type="ECO:0000256" key="1">
    <source>
        <dbReference type="SAM" id="MobiDB-lite"/>
    </source>
</evidence>
<organism evidence="2 3">
    <name type="scientific">Streptomyces lasalocidi</name>
    <name type="common">Streptomyces lasaliensis</name>
    <dbReference type="NCBI Taxonomy" id="324833"/>
    <lineage>
        <taxon>Bacteria</taxon>
        <taxon>Bacillati</taxon>
        <taxon>Actinomycetota</taxon>
        <taxon>Actinomycetes</taxon>
        <taxon>Kitasatosporales</taxon>
        <taxon>Streptomycetaceae</taxon>
        <taxon>Streptomyces</taxon>
    </lineage>
</organism>
<gene>
    <name evidence="2" type="ORF">E4U91_36610</name>
</gene>
<keyword evidence="3" id="KW-1185">Reference proteome</keyword>
<proteinExistence type="predicted"/>
<reference evidence="2 3" key="1">
    <citation type="submission" date="2019-04" db="EMBL/GenBank/DDBJ databases">
        <title>Streptomyces lasaliensis sp. nov., an Actinomycete isolated from soil which produces the polyether antibiotic lasalocid.</title>
        <authorList>
            <person name="Erwin G."/>
            <person name="Haber C."/>
        </authorList>
    </citation>
    <scope>NUCLEOTIDE SEQUENCE [LARGE SCALE GENOMIC DNA]</scope>
    <source>
        <strain evidence="2 3">X-537</strain>
    </source>
</reference>
<comment type="caution">
    <text evidence="2">The sequence shown here is derived from an EMBL/GenBank/DDBJ whole genome shotgun (WGS) entry which is preliminary data.</text>
</comment>
<dbReference type="Proteomes" id="UP000305929">
    <property type="component" value="Unassembled WGS sequence"/>
</dbReference>
<name>A0A4U5W4I7_STRLS</name>
<accession>A0A4U5W4I7</accession>
<feature type="region of interest" description="Disordered" evidence="1">
    <location>
        <begin position="38"/>
        <end position="64"/>
    </location>
</feature>